<dbReference type="CDD" id="cd22778">
    <property type="entry name" value="DPBB_CEPL-like"/>
    <property type="match status" value="1"/>
</dbReference>
<dbReference type="InterPro" id="IPR010829">
    <property type="entry name" value="Cerato-platanin"/>
</dbReference>
<accession>A0A286UJL9</accession>
<evidence type="ECO:0000256" key="1">
    <source>
        <dbReference type="ARBA" id="ARBA00004613"/>
    </source>
</evidence>
<dbReference type="AlphaFoldDB" id="A0A286UJL9"/>
<evidence type="ECO:0000256" key="3">
    <source>
        <dbReference type="ARBA" id="ARBA00022525"/>
    </source>
</evidence>
<feature type="signal peptide" evidence="4">
    <location>
        <begin position="1"/>
        <end position="18"/>
    </location>
</feature>
<keyword evidence="3" id="KW-0964">Secreted</keyword>
<evidence type="ECO:0000313" key="5">
    <source>
        <dbReference type="EMBL" id="PAV19811.1"/>
    </source>
</evidence>
<keyword evidence="6" id="KW-1185">Reference proteome</keyword>
<dbReference type="InParanoid" id="A0A286UJL9"/>
<evidence type="ECO:0000256" key="4">
    <source>
        <dbReference type="SAM" id="SignalP"/>
    </source>
</evidence>
<evidence type="ECO:0000256" key="2">
    <source>
        <dbReference type="ARBA" id="ARBA00010421"/>
    </source>
</evidence>
<organism evidence="5 6">
    <name type="scientific">Pyrrhoderma noxium</name>
    <dbReference type="NCBI Taxonomy" id="2282107"/>
    <lineage>
        <taxon>Eukaryota</taxon>
        <taxon>Fungi</taxon>
        <taxon>Dikarya</taxon>
        <taxon>Basidiomycota</taxon>
        <taxon>Agaricomycotina</taxon>
        <taxon>Agaricomycetes</taxon>
        <taxon>Hymenochaetales</taxon>
        <taxon>Hymenochaetaceae</taxon>
        <taxon>Pyrrhoderma</taxon>
    </lineage>
</organism>
<dbReference type="Pfam" id="PF07249">
    <property type="entry name" value="Cerato-platanin"/>
    <property type="match status" value="1"/>
</dbReference>
<gene>
    <name evidence="5" type="ORF">PNOK_0474500</name>
</gene>
<protein>
    <submittedName>
        <fullName evidence="5">Cerato-platanin</fullName>
    </submittedName>
</protein>
<dbReference type="Gene3D" id="2.40.40.10">
    <property type="entry name" value="RlpA-like domain"/>
    <property type="match status" value="1"/>
</dbReference>
<dbReference type="Proteomes" id="UP000217199">
    <property type="component" value="Unassembled WGS sequence"/>
</dbReference>
<keyword evidence="4" id="KW-0732">Signal</keyword>
<dbReference type="SUPFAM" id="SSF50685">
    <property type="entry name" value="Barwin-like endoglucanases"/>
    <property type="match status" value="1"/>
</dbReference>
<reference evidence="5 6" key="1">
    <citation type="journal article" date="2017" name="Mol. Ecol.">
        <title>Comparative and population genomic landscape of Phellinus noxius: A hypervariable fungus causing root rot in trees.</title>
        <authorList>
            <person name="Chung C.L."/>
            <person name="Lee T.J."/>
            <person name="Akiba M."/>
            <person name="Lee H.H."/>
            <person name="Kuo T.H."/>
            <person name="Liu D."/>
            <person name="Ke H.M."/>
            <person name="Yokoi T."/>
            <person name="Roa M.B."/>
            <person name="Lu M.J."/>
            <person name="Chang Y.Y."/>
            <person name="Ann P.J."/>
            <person name="Tsai J.N."/>
            <person name="Chen C.Y."/>
            <person name="Tzean S.S."/>
            <person name="Ota Y."/>
            <person name="Hattori T."/>
            <person name="Sahashi N."/>
            <person name="Liou R.F."/>
            <person name="Kikuchi T."/>
            <person name="Tsai I.J."/>
        </authorList>
    </citation>
    <scope>NUCLEOTIDE SEQUENCE [LARGE SCALE GENOMIC DNA]</scope>
    <source>
        <strain evidence="5 6">FFPRI411160</strain>
    </source>
</reference>
<comment type="subcellular location">
    <subcellularLocation>
        <location evidence="1">Secreted</location>
    </subcellularLocation>
</comment>
<proteinExistence type="inferred from homology"/>
<dbReference type="GO" id="GO:0005576">
    <property type="term" value="C:extracellular region"/>
    <property type="evidence" value="ECO:0007669"/>
    <property type="project" value="UniProtKB-SubCell"/>
</dbReference>
<comment type="similarity">
    <text evidence="2">Belongs to the cerato-platanin family.</text>
</comment>
<evidence type="ECO:0000313" key="6">
    <source>
        <dbReference type="Proteomes" id="UP000217199"/>
    </source>
</evidence>
<comment type="caution">
    <text evidence="5">The sequence shown here is derived from an EMBL/GenBank/DDBJ whole genome shotgun (WGS) entry which is preliminary data.</text>
</comment>
<dbReference type="InterPro" id="IPR036908">
    <property type="entry name" value="RlpA-like_sf"/>
</dbReference>
<dbReference type="EMBL" id="NBII01000004">
    <property type="protein sequence ID" value="PAV19811.1"/>
    <property type="molecule type" value="Genomic_DNA"/>
</dbReference>
<dbReference type="STRING" id="2282107.A0A286UJL9"/>
<name>A0A286UJL9_9AGAM</name>
<feature type="chain" id="PRO_5013615243" evidence="4">
    <location>
        <begin position="19"/>
        <end position="128"/>
    </location>
</feature>
<dbReference type="OrthoDB" id="4898945at2759"/>
<sequence length="128" mass="13451">MQFFSIVFTLFLAGLSAAERASYDNTYDNASGDMNTVACSNGPNGLSSRFPTFGSLPTFPNIGGSSAIAGFGSAECGSCWNLTFSQTGVSILVTAIDHTLDGFNLSQEALDKLTDGNAVFDDNCEYSN</sequence>